<dbReference type="PIRSF" id="PIRSF000535">
    <property type="entry name" value="1PFK/6PFK/LacC"/>
    <property type="match status" value="1"/>
</dbReference>
<keyword evidence="6" id="KW-0423">Lactose metabolism</keyword>
<sequence>MVLIVTLNPSVDLLYFEPQFTLGKHNRFSPSTIMAAGKGINCSRALSHLGINATSLALVGGKTGDFFKQHLEEETFHSLYIPVEDETRHSITIMHNQGTHTEIVEAGPKVNSELKTTIFNRILDIAKQEKPSIISLNGSVHSDDPYFYDELIQLLREDLDFPITIVTDFSRHALYNIVHKAPYKPDFIKPNIHEFSELVGQELSSKEEVLTHLQTNPSPIPYTLVSCGGQGAIAQFNGQLYDVTAPTIDLVNPTGSGDASVAGAIYAFANKLDDESIIRYAIASGTANAMENGVGVAPKEIVQSLLDQVIIRRIAHDN</sequence>
<evidence type="ECO:0000259" key="7">
    <source>
        <dbReference type="Pfam" id="PF00294"/>
    </source>
</evidence>
<feature type="domain" description="Carbohydrate kinase PfkB" evidence="7">
    <location>
        <begin position="27"/>
        <end position="295"/>
    </location>
</feature>
<dbReference type="PROSITE" id="PS00584">
    <property type="entry name" value="PFKB_KINASES_2"/>
    <property type="match status" value="1"/>
</dbReference>
<dbReference type="GO" id="GO:0005988">
    <property type="term" value="P:lactose metabolic process"/>
    <property type="evidence" value="ECO:0007669"/>
    <property type="project" value="UniProtKB-KW"/>
</dbReference>
<evidence type="ECO:0000256" key="4">
    <source>
        <dbReference type="ARBA" id="ARBA00022777"/>
    </source>
</evidence>
<dbReference type="EC" id="2.7.1.144" evidence="6"/>
<evidence type="ECO:0000256" key="5">
    <source>
        <dbReference type="ARBA" id="ARBA00022840"/>
    </source>
</evidence>
<keyword evidence="3 6" id="KW-0547">Nucleotide-binding</keyword>
<evidence type="ECO:0000256" key="1">
    <source>
        <dbReference type="ARBA" id="ARBA00005380"/>
    </source>
</evidence>
<dbReference type="InterPro" id="IPR029056">
    <property type="entry name" value="Ribokinase-like"/>
</dbReference>
<dbReference type="EMBL" id="FILX01000002">
    <property type="protein sequence ID" value="CYX35547.1"/>
    <property type="molecule type" value="Genomic_DNA"/>
</dbReference>
<comment type="pathway">
    <text evidence="6">Carbohydrate metabolism; D-tagatose 6-phosphate degradation; D-glyceraldehyde 3-phosphate and glycerone phosphate from D-tagatose 6-phosphate: step 1/2.</text>
</comment>
<comment type="catalytic activity">
    <reaction evidence="6">
        <text>D-tagatofuranose 6-phosphate + ATP = D-tagatofuranose 1,6-bisphosphate + ADP + H(+)</text>
        <dbReference type="Rhea" id="RHEA:12420"/>
        <dbReference type="ChEBI" id="CHEBI:15378"/>
        <dbReference type="ChEBI" id="CHEBI:30616"/>
        <dbReference type="ChEBI" id="CHEBI:58694"/>
        <dbReference type="ChEBI" id="CHEBI:58695"/>
        <dbReference type="ChEBI" id="CHEBI:456216"/>
        <dbReference type="EC" id="2.7.1.144"/>
    </reaction>
</comment>
<dbReference type="NCBIfam" id="TIGR03168">
    <property type="entry name" value="1-PFK"/>
    <property type="match status" value="1"/>
</dbReference>
<keyword evidence="2 6" id="KW-0808">Transferase</keyword>
<dbReference type="GO" id="GO:2001059">
    <property type="term" value="P:D-tagatose 6-phosphate catabolic process"/>
    <property type="evidence" value="ECO:0007669"/>
    <property type="project" value="UniProtKB-UniPathway"/>
</dbReference>
<reference evidence="8 9" key="1">
    <citation type="submission" date="2016-02" db="EMBL/GenBank/DDBJ databases">
        <authorList>
            <consortium name="Pathogen Informatics"/>
        </authorList>
    </citation>
    <scope>NUCLEOTIDE SEQUENCE [LARGE SCALE GENOMIC DNA]</scope>
    <source>
        <strain evidence="8 9">SS993</strain>
    </source>
</reference>
<dbReference type="Pfam" id="PF00294">
    <property type="entry name" value="PfkB"/>
    <property type="match status" value="1"/>
</dbReference>
<dbReference type="GO" id="GO:0009024">
    <property type="term" value="F:tagatose-6-phosphate kinase activity"/>
    <property type="evidence" value="ECO:0007669"/>
    <property type="project" value="UniProtKB-EC"/>
</dbReference>
<evidence type="ECO:0000313" key="9">
    <source>
        <dbReference type="Proteomes" id="UP000074903"/>
    </source>
</evidence>
<gene>
    <name evidence="8" type="primary">lacC_1</name>
    <name evidence="8" type="ORF">ERS132531_00230</name>
</gene>
<keyword evidence="5 6" id="KW-0067">ATP-binding</keyword>
<dbReference type="Proteomes" id="UP000074903">
    <property type="component" value="Unassembled WGS sequence"/>
</dbReference>
<name>A0A116QWJ8_STRSU</name>
<dbReference type="RefSeq" id="WP_044765390.1">
    <property type="nucleotide sequence ID" value="NZ_CEHB01000071.1"/>
</dbReference>
<proteinExistence type="inferred from homology"/>
<dbReference type="GO" id="GO:0005524">
    <property type="term" value="F:ATP binding"/>
    <property type="evidence" value="ECO:0007669"/>
    <property type="project" value="UniProtKB-KW"/>
</dbReference>
<dbReference type="InterPro" id="IPR011611">
    <property type="entry name" value="PfkB_dom"/>
</dbReference>
<dbReference type="PANTHER" id="PTHR46566">
    <property type="entry name" value="1-PHOSPHOFRUCTOKINASE-RELATED"/>
    <property type="match status" value="1"/>
</dbReference>
<evidence type="ECO:0000256" key="6">
    <source>
        <dbReference type="PIRNR" id="PIRNR000535"/>
    </source>
</evidence>
<dbReference type="GO" id="GO:0005829">
    <property type="term" value="C:cytosol"/>
    <property type="evidence" value="ECO:0007669"/>
    <property type="project" value="TreeGrafter"/>
</dbReference>
<dbReference type="CDD" id="cd01164">
    <property type="entry name" value="FruK_PfkB_like"/>
    <property type="match status" value="1"/>
</dbReference>
<dbReference type="PROSITE" id="PS00583">
    <property type="entry name" value="PFKB_KINASES_1"/>
    <property type="match status" value="1"/>
</dbReference>
<keyword evidence="4 8" id="KW-0418">Kinase</keyword>
<dbReference type="InterPro" id="IPR002173">
    <property type="entry name" value="Carboh/pur_kinase_PfkB_CS"/>
</dbReference>
<organism evidence="8 9">
    <name type="scientific">Streptococcus suis</name>
    <dbReference type="NCBI Taxonomy" id="1307"/>
    <lineage>
        <taxon>Bacteria</taxon>
        <taxon>Bacillati</taxon>
        <taxon>Bacillota</taxon>
        <taxon>Bacilli</taxon>
        <taxon>Lactobacillales</taxon>
        <taxon>Streptococcaceae</taxon>
        <taxon>Streptococcus</taxon>
    </lineage>
</organism>
<protein>
    <recommendedName>
        <fullName evidence="6">Tagatose-6-phosphate kinase</fullName>
        <ecNumber evidence="6">2.7.1.144</ecNumber>
    </recommendedName>
</protein>
<evidence type="ECO:0000256" key="2">
    <source>
        <dbReference type="ARBA" id="ARBA00022679"/>
    </source>
</evidence>
<comment type="similarity">
    <text evidence="1">Belongs to the carbohydrate kinase pfkB family.</text>
</comment>
<dbReference type="SUPFAM" id="SSF53613">
    <property type="entry name" value="Ribokinase-like"/>
    <property type="match status" value="1"/>
</dbReference>
<dbReference type="AlphaFoldDB" id="A0A116QWJ8"/>
<dbReference type="GO" id="GO:0008443">
    <property type="term" value="F:phosphofructokinase activity"/>
    <property type="evidence" value="ECO:0007669"/>
    <property type="project" value="TreeGrafter"/>
</dbReference>
<dbReference type="UniPathway" id="UPA00704">
    <property type="reaction ID" value="UER00715"/>
</dbReference>
<accession>A0A116QWJ8</accession>
<dbReference type="Gene3D" id="3.40.1190.20">
    <property type="match status" value="1"/>
</dbReference>
<evidence type="ECO:0000256" key="3">
    <source>
        <dbReference type="ARBA" id="ARBA00022741"/>
    </source>
</evidence>
<evidence type="ECO:0000313" key="8">
    <source>
        <dbReference type="EMBL" id="CYX35547.1"/>
    </source>
</evidence>
<dbReference type="PANTHER" id="PTHR46566:SF2">
    <property type="entry name" value="ATP-DEPENDENT 6-PHOSPHOFRUCTOKINASE ISOZYME 2"/>
    <property type="match status" value="1"/>
</dbReference>
<comment type="similarity">
    <text evidence="6">Belongs to the carbohydrate kinase PfkB family. LacC subfamily.</text>
</comment>
<dbReference type="InterPro" id="IPR017583">
    <property type="entry name" value="Tagatose/fructose_Pkinase"/>
</dbReference>